<sequence length="235" mass="26877">MRTTTERKRWARRLEQRKKSRKQLFPDIFLRNCNEQIRQVTLAPVLFLHFAVRSISVVQFGGNNFDDLVERPLHRTASYQCATFRMTRNAQSPRRSPHHRVVSSGPRSLHLCPKPPRGPTALCFAARQEKRSGRHHEVELVLPPCALLDAPSPACTEDLRSNNARVEYYGSQPPPYVIVAISLRIEPCAERATLSRRTFGAVIDRRRRQDSGGRVTEVVVRSSSRRLAAQMNKSE</sequence>
<gene>
    <name evidence="2" type="ORF">NECAME_01394</name>
</gene>
<evidence type="ECO:0000313" key="2">
    <source>
        <dbReference type="EMBL" id="ETN85505.1"/>
    </source>
</evidence>
<dbReference type="AlphaFoldDB" id="W2TTV0"/>
<dbReference type="Proteomes" id="UP000053676">
    <property type="component" value="Unassembled WGS sequence"/>
</dbReference>
<dbReference type="KEGG" id="nai:NECAME_01394"/>
<name>W2TTV0_NECAM</name>
<accession>W2TTV0</accession>
<proteinExistence type="predicted"/>
<dbReference type="EMBL" id="KI657713">
    <property type="protein sequence ID" value="ETN85505.1"/>
    <property type="molecule type" value="Genomic_DNA"/>
</dbReference>
<reference evidence="3" key="1">
    <citation type="journal article" date="2014" name="Nat. Genet.">
        <title>Genome of the human hookworm Necator americanus.</title>
        <authorList>
            <person name="Tang Y.T."/>
            <person name="Gao X."/>
            <person name="Rosa B.A."/>
            <person name="Abubucker S."/>
            <person name="Hallsworth-Pepin K."/>
            <person name="Martin J."/>
            <person name="Tyagi R."/>
            <person name="Heizer E."/>
            <person name="Zhang X."/>
            <person name="Bhonagiri-Palsikar V."/>
            <person name="Minx P."/>
            <person name="Warren W.C."/>
            <person name="Wang Q."/>
            <person name="Zhan B."/>
            <person name="Hotez P.J."/>
            <person name="Sternberg P.W."/>
            <person name="Dougall A."/>
            <person name="Gaze S.T."/>
            <person name="Mulvenna J."/>
            <person name="Sotillo J."/>
            <person name="Ranganathan S."/>
            <person name="Rabelo E.M."/>
            <person name="Wilson R.K."/>
            <person name="Felgner P.L."/>
            <person name="Bethony J."/>
            <person name="Hawdon J.M."/>
            <person name="Gasser R.B."/>
            <person name="Loukas A."/>
            <person name="Mitreva M."/>
        </authorList>
    </citation>
    <scope>NUCLEOTIDE SEQUENCE [LARGE SCALE GENOMIC DNA]</scope>
</reference>
<evidence type="ECO:0000256" key="1">
    <source>
        <dbReference type="SAM" id="MobiDB-lite"/>
    </source>
</evidence>
<feature type="region of interest" description="Disordered" evidence="1">
    <location>
        <begin position="88"/>
        <end position="110"/>
    </location>
</feature>
<organism evidence="2 3">
    <name type="scientific">Necator americanus</name>
    <name type="common">Human hookworm</name>
    <dbReference type="NCBI Taxonomy" id="51031"/>
    <lineage>
        <taxon>Eukaryota</taxon>
        <taxon>Metazoa</taxon>
        <taxon>Ecdysozoa</taxon>
        <taxon>Nematoda</taxon>
        <taxon>Chromadorea</taxon>
        <taxon>Rhabditida</taxon>
        <taxon>Rhabditina</taxon>
        <taxon>Rhabditomorpha</taxon>
        <taxon>Strongyloidea</taxon>
        <taxon>Ancylostomatidae</taxon>
        <taxon>Bunostominae</taxon>
        <taxon>Necator</taxon>
    </lineage>
</organism>
<protein>
    <submittedName>
        <fullName evidence="2">Uncharacterized protein</fullName>
    </submittedName>
</protein>
<keyword evidence="3" id="KW-1185">Reference proteome</keyword>
<evidence type="ECO:0000313" key="3">
    <source>
        <dbReference type="Proteomes" id="UP000053676"/>
    </source>
</evidence>